<name>A0A9P6FB30_9FUNG</name>
<proteinExistence type="predicted"/>
<sequence>MQAQGRFQAARPVLPNGLSAITGTAPTDADIFYIDIHPDPAAAVEIVLWSDIIMMFKDAVYVRHNLRTLAFLKGTDFTTLIPNRIAALPNTVLEVVVNAPLNVTGNATPSPAPVAAPATAPLTAPLTVANLQQATLAANKSTSYHARPSLAQTRVLSPLVSKPIPLTATQLRPPLATPNSVARLPVSAANCVSHQFGAAAGER</sequence>
<dbReference type="AlphaFoldDB" id="A0A9P6FB30"/>
<dbReference type="Proteomes" id="UP000723463">
    <property type="component" value="Unassembled WGS sequence"/>
</dbReference>
<organism evidence="1 2">
    <name type="scientific">Mortierella hygrophila</name>
    <dbReference type="NCBI Taxonomy" id="979708"/>
    <lineage>
        <taxon>Eukaryota</taxon>
        <taxon>Fungi</taxon>
        <taxon>Fungi incertae sedis</taxon>
        <taxon>Mucoromycota</taxon>
        <taxon>Mortierellomycotina</taxon>
        <taxon>Mortierellomycetes</taxon>
        <taxon>Mortierellales</taxon>
        <taxon>Mortierellaceae</taxon>
        <taxon>Mortierella</taxon>
    </lineage>
</organism>
<evidence type="ECO:0000313" key="1">
    <source>
        <dbReference type="EMBL" id="KAF9546646.1"/>
    </source>
</evidence>
<protein>
    <submittedName>
        <fullName evidence="1">Uncharacterized protein</fullName>
    </submittedName>
</protein>
<gene>
    <name evidence="1" type="ORF">EC957_009569</name>
</gene>
<evidence type="ECO:0000313" key="2">
    <source>
        <dbReference type="Proteomes" id="UP000723463"/>
    </source>
</evidence>
<dbReference type="EMBL" id="JAAAXW010000053">
    <property type="protein sequence ID" value="KAF9546646.1"/>
    <property type="molecule type" value="Genomic_DNA"/>
</dbReference>
<keyword evidence="2" id="KW-1185">Reference proteome</keyword>
<accession>A0A9P6FB30</accession>
<reference evidence="1" key="1">
    <citation type="journal article" date="2020" name="Fungal Divers.">
        <title>Resolving the Mortierellaceae phylogeny through synthesis of multi-gene phylogenetics and phylogenomics.</title>
        <authorList>
            <person name="Vandepol N."/>
            <person name="Liber J."/>
            <person name="Desiro A."/>
            <person name="Na H."/>
            <person name="Kennedy M."/>
            <person name="Barry K."/>
            <person name="Grigoriev I.V."/>
            <person name="Miller A.N."/>
            <person name="O'Donnell K."/>
            <person name="Stajich J.E."/>
            <person name="Bonito G."/>
        </authorList>
    </citation>
    <scope>NUCLEOTIDE SEQUENCE</scope>
    <source>
        <strain evidence="1">NRRL 2591</strain>
    </source>
</reference>
<comment type="caution">
    <text evidence="1">The sequence shown here is derived from an EMBL/GenBank/DDBJ whole genome shotgun (WGS) entry which is preliminary data.</text>
</comment>